<evidence type="ECO:0000313" key="3">
    <source>
        <dbReference type="EMBL" id="MQT00102.1"/>
    </source>
</evidence>
<feature type="domain" description="BFD-like [2Fe-2S]-binding" evidence="2">
    <location>
        <begin position="415"/>
        <end position="469"/>
    </location>
</feature>
<dbReference type="Pfam" id="PF01266">
    <property type="entry name" value="DAO"/>
    <property type="match status" value="1"/>
</dbReference>
<comment type="caution">
    <text evidence="3">The sequence shown here is derived from an EMBL/GenBank/DDBJ whole genome shotgun (WGS) entry which is preliminary data.</text>
</comment>
<dbReference type="Gene3D" id="1.10.10.1100">
    <property type="entry name" value="BFD-like [2Fe-2S]-binding domain"/>
    <property type="match status" value="1"/>
</dbReference>
<dbReference type="OrthoDB" id="9801699at2"/>
<dbReference type="PANTHER" id="PTHR42720:SF1">
    <property type="entry name" value="GLYCEROL 3-PHOSPHATE OXIDASE"/>
    <property type="match status" value="1"/>
</dbReference>
<name>A0A646KCW2_STRJU</name>
<reference evidence="3 4" key="1">
    <citation type="submission" date="2019-05" db="EMBL/GenBank/DDBJ databases">
        <title>Comparative genomics and metabolomics analyses of clavulanic acid producing Streptomyces species provides insight into specialized metabolism and evolution of beta-lactam biosynthetic gene clusters.</title>
        <authorList>
            <person name="Moore M.A."/>
            <person name="Cruz-Morales P."/>
            <person name="Barona Gomez F."/>
            <person name="Kapil T."/>
        </authorList>
    </citation>
    <scope>NUCLEOTIDE SEQUENCE [LARGE SCALE GENOMIC DNA]</scope>
    <source>
        <strain evidence="3 4">NRRL 5741</strain>
    </source>
</reference>
<dbReference type="InterPro" id="IPR007419">
    <property type="entry name" value="BFD-like_2Fe2S-bd_dom"/>
</dbReference>
<evidence type="ECO:0000259" key="1">
    <source>
        <dbReference type="Pfam" id="PF01266"/>
    </source>
</evidence>
<gene>
    <name evidence="3" type="ORF">FF041_07665</name>
</gene>
<dbReference type="Proteomes" id="UP000419138">
    <property type="component" value="Unassembled WGS sequence"/>
</dbReference>
<organism evidence="3 4">
    <name type="scientific">Streptomyces jumonjinensis</name>
    <dbReference type="NCBI Taxonomy" id="1945"/>
    <lineage>
        <taxon>Bacteria</taxon>
        <taxon>Bacillati</taxon>
        <taxon>Actinomycetota</taxon>
        <taxon>Actinomycetes</taxon>
        <taxon>Kitasatosporales</taxon>
        <taxon>Streptomycetaceae</taxon>
        <taxon>Streptomyces</taxon>
    </lineage>
</organism>
<evidence type="ECO:0000259" key="2">
    <source>
        <dbReference type="Pfam" id="PF04324"/>
    </source>
</evidence>
<dbReference type="PANTHER" id="PTHR42720">
    <property type="entry name" value="GLYCEROL-3-PHOSPHATE DEHYDROGENASE"/>
    <property type="match status" value="1"/>
</dbReference>
<dbReference type="RefSeq" id="WP_153521579.1">
    <property type="nucleotide sequence ID" value="NZ_JBEPDZ010000040.1"/>
</dbReference>
<dbReference type="Gene3D" id="3.50.50.60">
    <property type="entry name" value="FAD/NAD(P)-binding domain"/>
    <property type="match status" value="1"/>
</dbReference>
<dbReference type="InterPro" id="IPR006076">
    <property type="entry name" value="FAD-dep_OxRdtase"/>
</dbReference>
<dbReference type="SUPFAM" id="SSF51905">
    <property type="entry name" value="FAD/NAD(P)-binding domain"/>
    <property type="match status" value="1"/>
</dbReference>
<feature type="domain" description="FAD dependent oxidoreductase" evidence="1">
    <location>
        <begin position="20"/>
        <end position="367"/>
    </location>
</feature>
<keyword evidence="4" id="KW-1185">Reference proteome</keyword>
<dbReference type="InterPro" id="IPR052745">
    <property type="entry name" value="G3P_Oxidase/Oxidoreductase"/>
</dbReference>
<dbReference type="InterPro" id="IPR041854">
    <property type="entry name" value="BFD-like_2Fe2S-bd_dom_sf"/>
</dbReference>
<accession>A0A646KCW2</accession>
<dbReference type="AlphaFoldDB" id="A0A646KCW2"/>
<protein>
    <submittedName>
        <fullName evidence="3">NAD(P)/FAD-dependent oxidoreductase</fullName>
    </submittedName>
</protein>
<proteinExistence type="predicted"/>
<dbReference type="InterPro" id="IPR036188">
    <property type="entry name" value="FAD/NAD-bd_sf"/>
</dbReference>
<evidence type="ECO:0000313" key="4">
    <source>
        <dbReference type="Proteomes" id="UP000419138"/>
    </source>
</evidence>
<dbReference type="Gene3D" id="3.30.9.10">
    <property type="entry name" value="D-Amino Acid Oxidase, subunit A, domain 2"/>
    <property type="match status" value="1"/>
</dbReference>
<dbReference type="CDD" id="cd19946">
    <property type="entry name" value="GlpA-like_Fer2_BFD-like"/>
    <property type="match status" value="1"/>
</dbReference>
<dbReference type="EMBL" id="VCLA01000061">
    <property type="protein sequence ID" value="MQT00102.1"/>
    <property type="molecule type" value="Genomic_DNA"/>
</dbReference>
<dbReference type="Pfam" id="PF04324">
    <property type="entry name" value="Fer2_BFD"/>
    <property type="match status" value="1"/>
</dbReference>
<dbReference type="SUPFAM" id="SSF54373">
    <property type="entry name" value="FAD-linked reductases, C-terminal domain"/>
    <property type="match status" value="1"/>
</dbReference>
<sequence length="483" mass="51288">MSKSPGHGPGPAPEPAPVHDVIVIGGGIVGAAIARELSGHTVSVALVEARSDVGDGTSKANTAILHTGFDATPGTLESRLVARGYELLSRYARDAGIPVERTGAVLVAWNDDELDALPGLRKKAEDNGYDRCRLIPPEEVYELVPALGEGVLGGLTVPDESVICTWTTNLALATDARQRGAAVLLDHTVTEVSADDGVTTLHTTGGPVRGRWVVNAAGLGADRIDALFGHERFTVTPRRGELFVFDKLARPLVDLIVLPVPTSRGKGVLISPTVYGNVMLGPTSENLADRTATGTSEDGFAFLLDKGGRLMPALLDEEVTASYAGLRAAIDHPDYLIAADRAQRYLLVGGIRSTGLTAGMAIAEYVRQTLAEAGLDLDERAELPPPPRMPYIGEAGVRPYQDAARIARDPAYGEIVCFCERVTAGEIRDACTATLPARTPDGLRRRTRAMNGRCQGFFCGPAVEQLMSEHGPHETPCHEVTSR</sequence>